<evidence type="ECO:0000313" key="3">
    <source>
        <dbReference type="EMBL" id="HER43308.1"/>
    </source>
</evidence>
<dbReference type="SUPFAM" id="SSF69705">
    <property type="entry name" value="Transcription factor NusA, N-terminal domain"/>
    <property type="match status" value="1"/>
</dbReference>
<evidence type="ECO:0000256" key="1">
    <source>
        <dbReference type="ARBA" id="ARBA00022884"/>
    </source>
</evidence>
<sequence length="223" mass="25254">MNSGFIEAFAQIIREKRVDKNTLVETIKASLVSAAKRKLGANAEVRVHLDEAKGALEIFRVFKVVDEVEDESFEITLEEAKELDEGAEVGSEVTVPLPIEEFGRNAIQTAKQVLMQKVREAERERIYEDYKDKVGSIVTGTVRQVDRGNILVNLGRAEAYLPQREQIRKERYNQGDTIRACIIDVDNEAKGPQIILSRTSESFLKKLFEQEVPEIFDGDVEIK</sequence>
<keyword evidence="1" id="KW-0694">RNA-binding</keyword>
<feature type="domain" description="S1 motif" evidence="2">
    <location>
        <begin position="135"/>
        <end position="199"/>
    </location>
</feature>
<organism evidence="3">
    <name type="scientific">Eiseniibacteriota bacterium</name>
    <dbReference type="NCBI Taxonomy" id="2212470"/>
    <lineage>
        <taxon>Bacteria</taxon>
        <taxon>Candidatus Eiseniibacteriota</taxon>
    </lineage>
</organism>
<dbReference type="Gene3D" id="3.30.1480.10">
    <property type="entry name" value="NusA, N-terminal domain"/>
    <property type="match status" value="1"/>
</dbReference>
<dbReference type="InterPro" id="IPR025249">
    <property type="entry name" value="TF_NusA_KH_1st"/>
</dbReference>
<dbReference type="PROSITE" id="PS50126">
    <property type="entry name" value="S1"/>
    <property type="match status" value="1"/>
</dbReference>
<dbReference type="FunFam" id="2.40.50.140:FF:000058">
    <property type="entry name" value="Transcription termination/antitermination protein NusA"/>
    <property type="match status" value="1"/>
</dbReference>
<dbReference type="GO" id="GO:0006353">
    <property type="term" value="P:DNA-templated transcription termination"/>
    <property type="evidence" value="ECO:0007669"/>
    <property type="project" value="InterPro"/>
</dbReference>
<dbReference type="InterPro" id="IPR036555">
    <property type="entry name" value="NusA_N_sf"/>
</dbReference>
<protein>
    <submittedName>
        <fullName evidence="3">Transcription termination/antitermination protein NusA</fullName>
    </submittedName>
</protein>
<dbReference type="GO" id="GO:0003723">
    <property type="term" value="F:RNA binding"/>
    <property type="evidence" value="ECO:0007669"/>
    <property type="project" value="UniProtKB-KW"/>
</dbReference>
<dbReference type="Proteomes" id="UP000886069">
    <property type="component" value="Unassembled WGS sequence"/>
</dbReference>
<dbReference type="GO" id="GO:0003700">
    <property type="term" value="F:DNA-binding transcription factor activity"/>
    <property type="evidence" value="ECO:0007669"/>
    <property type="project" value="InterPro"/>
</dbReference>
<dbReference type="InterPro" id="IPR030842">
    <property type="entry name" value="TF_NusA_bacterial"/>
</dbReference>
<reference evidence="3" key="1">
    <citation type="journal article" date="2020" name="mSystems">
        <title>Genome- and Community-Level Interaction Insights into Carbon Utilization and Element Cycling Functions of Hydrothermarchaeota in Hydrothermal Sediment.</title>
        <authorList>
            <person name="Zhou Z."/>
            <person name="Liu Y."/>
            <person name="Xu W."/>
            <person name="Pan J."/>
            <person name="Luo Z.H."/>
            <person name="Li M."/>
        </authorList>
    </citation>
    <scope>NUCLEOTIDE SEQUENCE [LARGE SCALE GENOMIC DNA]</scope>
    <source>
        <strain evidence="3">SpSt-1233</strain>
    </source>
</reference>
<feature type="non-terminal residue" evidence="3">
    <location>
        <position position="223"/>
    </location>
</feature>
<dbReference type="Pfam" id="PF08529">
    <property type="entry name" value="NusA_N"/>
    <property type="match status" value="1"/>
</dbReference>
<comment type="caution">
    <text evidence="3">The sequence shown here is derived from an EMBL/GenBank/DDBJ whole genome shotgun (WGS) entry which is preliminary data.</text>
</comment>
<proteinExistence type="predicted"/>
<dbReference type="GO" id="GO:0005829">
    <property type="term" value="C:cytosol"/>
    <property type="evidence" value="ECO:0007669"/>
    <property type="project" value="TreeGrafter"/>
</dbReference>
<dbReference type="PANTHER" id="PTHR22648">
    <property type="entry name" value="TRANSCRIPTION TERMINATION FACTOR NUSA"/>
    <property type="match status" value="1"/>
</dbReference>
<dbReference type="AlphaFoldDB" id="A0A7V2F3C4"/>
<evidence type="ECO:0000259" key="2">
    <source>
        <dbReference type="PROSITE" id="PS50126"/>
    </source>
</evidence>
<dbReference type="Pfam" id="PF00575">
    <property type="entry name" value="S1"/>
    <property type="match status" value="1"/>
</dbReference>
<name>A0A7V2F3C4_UNCEI</name>
<dbReference type="InterPro" id="IPR013735">
    <property type="entry name" value="TF_NusA_N"/>
</dbReference>
<dbReference type="InterPro" id="IPR003029">
    <property type="entry name" value="S1_domain"/>
</dbReference>
<dbReference type="CDD" id="cd04455">
    <property type="entry name" value="S1_NusA"/>
    <property type="match status" value="1"/>
</dbReference>
<dbReference type="Pfam" id="PF13184">
    <property type="entry name" value="KH_NusA_1st"/>
    <property type="match status" value="1"/>
</dbReference>
<dbReference type="EMBL" id="DSEC01000173">
    <property type="protein sequence ID" value="HER43308.1"/>
    <property type="molecule type" value="Genomic_DNA"/>
</dbReference>
<dbReference type="Gene3D" id="2.40.50.140">
    <property type="entry name" value="Nucleic acid-binding proteins"/>
    <property type="match status" value="1"/>
</dbReference>
<dbReference type="InterPro" id="IPR012340">
    <property type="entry name" value="NA-bd_OB-fold"/>
</dbReference>
<gene>
    <name evidence="3" type="ORF">ENO08_02465</name>
</gene>
<accession>A0A7V2F3C4</accession>
<dbReference type="PANTHER" id="PTHR22648:SF0">
    <property type="entry name" value="TRANSCRIPTION TERMINATION_ANTITERMINATION PROTEIN NUSA"/>
    <property type="match status" value="1"/>
</dbReference>
<dbReference type="SMART" id="SM00316">
    <property type="entry name" value="S1"/>
    <property type="match status" value="1"/>
</dbReference>
<dbReference type="GO" id="GO:0031564">
    <property type="term" value="P:transcription antitermination"/>
    <property type="evidence" value="ECO:0007669"/>
    <property type="project" value="InterPro"/>
</dbReference>
<dbReference type="SUPFAM" id="SSF50249">
    <property type="entry name" value="Nucleic acid-binding proteins"/>
    <property type="match status" value="1"/>
</dbReference>